<dbReference type="Pfam" id="PF00096">
    <property type="entry name" value="zf-C2H2"/>
    <property type="match status" value="3"/>
</dbReference>
<dbReference type="InterPro" id="IPR013087">
    <property type="entry name" value="Znf_C2H2_type"/>
</dbReference>
<protein>
    <submittedName>
        <fullName evidence="9">CSON015549 protein</fullName>
    </submittedName>
</protein>
<dbReference type="GO" id="GO:0008270">
    <property type="term" value="F:zinc ion binding"/>
    <property type="evidence" value="ECO:0007669"/>
    <property type="project" value="UniProtKB-KW"/>
</dbReference>
<name>A0A336KT96_CULSO</name>
<comment type="subcellular location">
    <subcellularLocation>
        <location evidence="1">Nucleus</location>
    </subcellularLocation>
</comment>
<keyword evidence="5" id="KW-0862">Zinc</keyword>
<dbReference type="SMART" id="SM00355">
    <property type="entry name" value="ZnF_C2H2"/>
    <property type="match status" value="6"/>
</dbReference>
<evidence type="ECO:0000313" key="9">
    <source>
        <dbReference type="EMBL" id="SSX08338.1"/>
    </source>
</evidence>
<dbReference type="InterPro" id="IPR036236">
    <property type="entry name" value="Znf_C2H2_sf"/>
</dbReference>
<reference evidence="9" key="1">
    <citation type="submission" date="2018-04" db="EMBL/GenBank/DDBJ databases">
        <authorList>
            <person name="Go L.Y."/>
            <person name="Mitchell J.A."/>
        </authorList>
    </citation>
    <scope>NUCLEOTIDE SEQUENCE</scope>
    <source>
        <tissue evidence="9">Whole organism</tissue>
    </source>
</reference>
<dbReference type="GO" id="GO:0005634">
    <property type="term" value="C:nucleus"/>
    <property type="evidence" value="ECO:0007669"/>
    <property type="project" value="UniProtKB-SubCell"/>
</dbReference>
<dbReference type="PROSITE" id="PS50157">
    <property type="entry name" value="ZINC_FINGER_C2H2_2"/>
    <property type="match status" value="4"/>
</dbReference>
<dbReference type="PROSITE" id="PS00028">
    <property type="entry name" value="ZINC_FINGER_C2H2_1"/>
    <property type="match status" value="4"/>
</dbReference>
<feature type="domain" description="C2H2-type" evidence="8">
    <location>
        <begin position="7"/>
        <end position="35"/>
    </location>
</feature>
<keyword evidence="2" id="KW-0479">Metal-binding</keyword>
<evidence type="ECO:0000313" key="10">
    <source>
        <dbReference type="EMBL" id="SSX28361.1"/>
    </source>
</evidence>
<dbReference type="OMA" id="NDDEFIC"/>
<accession>A0A336KT96</accession>
<evidence type="ECO:0000256" key="1">
    <source>
        <dbReference type="ARBA" id="ARBA00004123"/>
    </source>
</evidence>
<evidence type="ECO:0000256" key="5">
    <source>
        <dbReference type="ARBA" id="ARBA00022833"/>
    </source>
</evidence>
<evidence type="ECO:0000256" key="3">
    <source>
        <dbReference type="ARBA" id="ARBA00022737"/>
    </source>
</evidence>
<dbReference type="FunFam" id="3.30.160.60:FF:000100">
    <property type="entry name" value="Zinc finger 45-like"/>
    <property type="match status" value="1"/>
</dbReference>
<evidence type="ECO:0000259" key="8">
    <source>
        <dbReference type="PROSITE" id="PS50157"/>
    </source>
</evidence>
<dbReference type="PANTHER" id="PTHR24394">
    <property type="entry name" value="ZINC FINGER PROTEIN"/>
    <property type="match status" value="1"/>
</dbReference>
<reference evidence="10" key="2">
    <citation type="submission" date="2018-07" db="EMBL/GenBank/DDBJ databases">
        <authorList>
            <person name="Quirk P.G."/>
            <person name="Krulwich T.A."/>
        </authorList>
    </citation>
    <scope>NUCLEOTIDE SEQUENCE</scope>
</reference>
<dbReference type="AlphaFoldDB" id="A0A336KT96"/>
<dbReference type="EMBL" id="UFQS01000997">
    <property type="protein sequence ID" value="SSX08338.1"/>
    <property type="molecule type" value="Genomic_DNA"/>
</dbReference>
<keyword evidence="6" id="KW-0539">Nucleus</keyword>
<proteinExistence type="predicted"/>
<keyword evidence="4 7" id="KW-0863">Zinc-finger</keyword>
<evidence type="ECO:0000256" key="2">
    <source>
        <dbReference type="ARBA" id="ARBA00022723"/>
    </source>
</evidence>
<dbReference type="PANTHER" id="PTHR24394:SF29">
    <property type="entry name" value="MYONEURIN"/>
    <property type="match status" value="1"/>
</dbReference>
<dbReference type="GO" id="GO:0000981">
    <property type="term" value="F:DNA-binding transcription factor activity, RNA polymerase II-specific"/>
    <property type="evidence" value="ECO:0007669"/>
    <property type="project" value="TreeGrafter"/>
</dbReference>
<evidence type="ECO:0000256" key="4">
    <source>
        <dbReference type="ARBA" id="ARBA00022771"/>
    </source>
</evidence>
<feature type="domain" description="C2H2-type" evidence="8">
    <location>
        <begin position="139"/>
        <end position="166"/>
    </location>
</feature>
<dbReference type="SUPFAM" id="SSF57667">
    <property type="entry name" value="beta-beta-alpha zinc fingers"/>
    <property type="match status" value="2"/>
</dbReference>
<feature type="domain" description="C2H2-type" evidence="8">
    <location>
        <begin position="167"/>
        <end position="191"/>
    </location>
</feature>
<keyword evidence="3" id="KW-0677">Repeat</keyword>
<gene>
    <name evidence="9" type="primary">CSON015549</name>
</gene>
<dbReference type="VEuPathDB" id="VectorBase:CSON015549"/>
<evidence type="ECO:0000256" key="6">
    <source>
        <dbReference type="ARBA" id="ARBA00023242"/>
    </source>
</evidence>
<feature type="domain" description="C2H2-type" evidence="8">
    <location>
        <begin position="86"/>
        <end position="114"/>
    </location>
</feature>
<dbReference type="Gene3D" id="3.30.160.60">
    <property type="entry name" value="Classic Zinc Finger"/>
    <property type="match status" value="4"/>
</dbReference>
<sequence>MKNSLKFECHFCQKGYKSKNYLRNHIESKHLNTEKAQIKAIVTSLKRIIKGEFPCKLCSNKTFSSKNGLKYHFDHVHKIVANDDEFICEFCDKSFIFNEDLMRHVKNYHNFKECGICGVKITVNRFKSHLRSHGDEKKYVCWQCPKKFTRKDLLNKHLYTHSDRKPYCCDTCGQGFYDKIRLKKHSLRYHSKFI</sequence>
<organism evidence="9">
    <name type="scientific">Culicoides sonorensis</name>
    <name type="common">Biting midge</name>
    <dbReference type="NCBI Taxonomy" id="179676"/>
    <lineage>
        <taxon>Eukaryota</taxon>
        <taxon>Metazoa</taxon>
        <taxon>Ecdysozoa</taxon>
        <taxon>Arthropoda</taxon>
        <taxon>Hexapoda</taxon>
        <taxon>Insecta</taxon>
        <taxon>Pterygota</taxon>
        <taxon>Neoptera</taxon>
        <taxon>Endopterygota</taxon>
        <taxon>Diptera</taxon>
        <taxon>Nematocera</taxon>
        <taxon>Chironomoidea</taxon>
        <taxon>Ceratopogonidae</taxon>
        <taxon>Ceratopogoninae</taxon>
        <taxon>Culicoides</taxon>
        <taxon>Monoculicoides</taxon>
    </lineage>
</organism>
<dbReference type="Pfam" id="PF12874">
    <property type="entry name" value="zf-met"/>
    <property type="match status" value="1"/>
</dbReference>
<dbReference type="EMBL" id="UFQT01000997">
    <property type="protein sequence ID" value="SSX28361.1"/>
    <property type="molecule type" value="Genomic_DNA"/>
</dbReference>
<evidence type="ECO:0000256" key="7">
    <source>
        <dbReference type="PROSITE-ProRule" id="PRU00042"/>
    </source>
</evidence>